<accession>A0ABT6B2R8</accession>
<evidence type="ECO:0000256" key="3">
    <source>
        <dbReference type="ARBA" id="ARBA00023239"/>
    </source>
</evidence>
<proteinExistence type="predicted"/>
<keyword evidence="6" id="KW-1185">Reference proteome</keyword>
<dbReference type="EMBL" id="JARJLM010000658">
    <property type="protein sequence ID" value="MDF3839177.1"/>
    <property type="molecule type" value="Genomic_DNA"/>
</dbReference>
<evidence type="ECO:0000256" key="1">
    <source>
        <dbReference type="ARBA" id="ARBA00011738"/>
    </source>
</evidence>
<sequence>MDWNESIAVQPLSQEAFAPYGWVLGKPFPTTQDSVAFINAVTDFRSEHVFDCGSGGQPEILWVSYRNAAATVATLEVHHLTQQAIVPLNGDIVHFVAASTDDGVPDLRTLSAFRVINGAGICMRPGCWHATRVAGGEVACLMLTRRSTTADLVDHLHGKRTAVESAMFDIAPVTFV</sequence>
<dbReference type="InterPro" id="IPR024060">
    <property type="entry name" value="Ureidoglycolate_lyase_dom_sf"/>
</dbReference>
<dbReference type="RefSeq" id="WP_276268944.1">
    <property type="nucleotide sequence ID" value="NZ_JARJLM010000658.1"/>
</dbReference>
<comment type="subunit">
    <text evidence="1">Homodimer.</text>
</comment>
<dbReference type="SUPFAM" id="SSF51182">
    <property type="entry name" value="RmlC-like cupins"/>
    <property type="match status" value="1"/>
</dbReference>
<organism evidence="5 6">
    <name type="scientific">Cupriavidus basilensis</name>
    <dbReference type="NCBI Taxonomy" id="68895"/>
    <lineage>
        <taxon>Bacteria</taxon>
        <taxon>Pseudomonadati</taxon>
        <taxon>Pseudomonadota</taxon>
        <taxon>Betaproteobacteria</taxon>
        <taxon>Burkholderiales</taxon>
        <taxon>Burkholderiaceae</taxon>
        <taxon>Cupriavidus</taxon>
    </lineage>
</organism>
<dbReference type="GO" id="GO:0050385">
    <property type="term" value="F:ureidoglycolate lyase activity"/>
    <property type="evidence" value="ECO:0007669"/>
    <property type="project" value="UniProtKB-EC"/>
</dbReference>
<reference evidence="5 6" key="1">
    <citation type="submission" date="2023-03" db="EMBL/GenBank/DDBJ databases">
        <title>Draft assemblies of triclosan tolerant bacteria isolated from returned activated sludge.</title>
        <authorList>
            <person name="Van Hamelsveld S."/>
        </authorList>
    </citation>
    <scope>NUCLEOTIDE SEQUENCE [LARGE SCALE GENOMIC DNA]</scope>
    <source>
        <strain evidence="5 6">GW210010_S58</strain>
    </source>
</reference>
<dbReference type="InterPro" id="IPR007247">
    <property type="entry name" value="Ureidogly_lyase"/>
</dbReference>
<dbReference type="Proteomes" id="UP001216674">
    <property type="component" value="Unassembled WGS sequence"/>
</dbReference>
<dbReference type="InterPro" id="IPR011051">
    <property type="entry name" value="RmlC_Cupin_sf"/>
</dbReference>
<dbReference type="PANTHER" id="PTHR21221">
    <property type="entry name" value="UREIDOGLYCOLATE HYDROLASE"/>
    <property type="match status" value="1"/>
</dbReference>
<dbReference type="PANTHER" id="PTHR21221:SF1">
    <property type="entry name" value="UREIDOGLYCOLATE LYASE"/>
    <property type="match status" value="1"/>
</dbReference>
<comment type="caution">
    <text evidence="5">The sequence shown here is derived from an EMBL/GenBank/DDBJ whole genome shotgun (WGS) entry which is preliminary data.</text>
</comment>
<evidence type="ECO:0000256" key="4">
    <source>
        <dbReference type="ARBA" id="ARBA00047684"/>
    </source>
</evidence>
<evidence type="ECO:0000256" key="2">
    <source>
        <dbReference type="ARBA" id="ARBA00022631"/>
    </source>
</evidence>
<keyword evidence="3 5" id="KW-0456">Lyase</keyword>
<gene>
    <name evidence="5" type="ORF">P3W85_40510</name>
</gene>
<comment type="catalytic activity">
    <reaction evidence="4">
        <text>(S)-ureidoglycolate = urea + glyoxylate</text>
        <dbReference type="Rhea" id="RHEA:11304"/>
        <dbReference type="ChEBI" id="CHEBI:16199"/>
        <dbReference type="ChEBI" id="CHEBI:36655"/>
        <dbReference type="ChEBI" id="CHEBI:57296"/>
        <dbReference type="EC" id="4.3.2.3"/>
    </reaction>
</comment>
<name>A0ABT6B2R8_9BURK</name>
<keyword evidence="2" id="KW-0659">Purine metabolism</keyword>
<dbReference type="Gene3D" id="2.60.120.480">
    <property type="entry name" value="Ureidoglycolate hydrolase"/>
    <property type="match status" value="1"/>
</dbReference>
<evidence type="ECO:0000313" key="5">
    <source>
        <dbReference type="EMBL" id="MDF3839177.1"/>
    </source>
</evidence>
<dbReference type="Pfam" id="PF04115">
    <property type="entry name" value="Ureidogly_lyase"/>
    <property type="match status" value="1"/>
</dbReference>
<evidence type="ECO:0000313" key="6">
    <source>
        <dbReference type="Proteomes" id="UP001216674"/>
    </source>
</evidence>
<dbReference type="EC" id="4.3.2.3" evidence="5"/>
<protein>
    <submittedName>
        <fullName evidence="5">Ureidoglycolate lyase</fullName>
        <ecNumber evidence="5">4.3.2.3</ecNumber>
    </submittedName>
</protein>